<protein>
    <submittedName>
        <fullName evidence="2">Uncharacterized protein</fullName>
    </submittedName>
</protein>
<evidence type="ECO:0000313" key="3">
    <source>
        <dbReference type="Proteomes" id="UP001367676"/>
    </source>
</evidence>
<proteinExistence type="predicted"/>
<dbReference type="EMBL" id="JBBCAQ010000010">
    <property type="protein sequence ID" value="KAK7602121.1"/>
    <property type="molecule type" value="Genomic_DNA"/>
</dbReference>
<feature type="region of interest" description="Disordered" evidence="1">
    <location>
        <begin position="1"/>
        <end position="35"/>
    </location>
</feature>
<dbReference type="Proteomes" id="UP001367676">
    <property type="component" value="Unassembled WGS sequence"/>
</dbReference>
<evidence type="ECO:0000256" key="1">
    <source>
        <dbReference type="SAM" id="MobiDB-lite"/>
    </source>
</evidence>
<dbReference type="AlphaFoldDB" id="A0AAN9Y7M3"/>
<organism evidence="2 3">
    <name type="scientific">Parthenolecanium corni</name>
    <dbReference type="NCBI Taxonomy" id="536013"/>
    <lineage>
        <taxon>Eukaryota</taxon>
        <taxon>Metazoa</taxon>
        <taxon>Ecdysozoa</taxon>
        <taxon>Arthropoda</taxon>
        <taxon>Hexapoda</taxon>
        <taxon>Insecta</taxon>
        <taxon>Pterygota</taxon>
        <taxon>Neoptera</taxon>
        <taxon>Paraneoptera</taxon>
        <taxon>Hemiptera</taxon>
        <taxon>Sternorrhyncha</taxon>
        <taxon>Coccoidea</taxon>
        <taxon>Coccidae</taxon>
        <taxon>Parthenolecanium</taxon>
    </lineage>
</organism>
<accession>A0AAN9Y7M3</accession>
<feature type="compositionally biased region" description="Basic and acidic residues" evidence="1">
    <location>
        <begin position="1"/>
        <end position="14"/>
    </location>
</feature>
<reference evidence="2 3" key="1">
    <citation type="submission" date="2024-03" db="EMBL/GenBank/DDBJ databases">
        <title>Adaptation during the transition from Ophiocordyceps entomopathogen to insect associate is accompanied by gene loss and intensified selection.</title>
        <authorList>
            <person name="Ward C.M."/>
            <person name="Onetto C.A."/>
            <person name="Borneman A.R."/>
        </authorList>
    </citation>
    <scope>NUCLEOTIDE SEQUENCE [LARGE SCALE GENOMIC DNA]</scope>
    <source>
        <strain evidence="2">AWRI1</strain>
        <tissue evidence="2">Single Adult Female</tissue>
    </source>
</reference>
<name>A0AAN9Y7M3_9HEMI</name>
<sequence>MEKRPTDSSTERNESQIAPLLPPNPQPEAVADAGGQRMSLAVRRDAFHDDQLEACGFMRKRRQCATAQSAVLQSPPT</sequence>
<evidence type="ECO:0000313" key="2">
    <source>
        <dbReference type="EMBL" id="KAK7602121.1"/>
    </source>
</evidence>
<gene>
    <name evidence="2" type="ORF">V9T40_009562</name>
</gene>
<keyword evidence="3" id="KW-1185">Reference proteome</keyword>
<comment type="caution">
    <text evidence="2">The sequence shown here is derived from an EMBL/GenBank/DDBJ whole genome shotgun (WGS) entry which is preliminary data.</text>
</comment>